<dbReference type="Proteomes" id="UP000016743">
    <property type="component" value="Chromosome"/>
</dbReference>
<proteinExistence type="predicted"/>
<sequence length="168" mass="19356">MTPIRIHETAFTMNTETRAKGSTMISIAYVSEATAPMSERGLVSLLKRARANNDVRQLTGALLYHEGRFVQILEGPDEAVEKCFEAICADRRHRNIQKINEEQIQQRRSAEWTMAFRHSSPEVTAHSRGWDDFFSGRTGEGRLRHAENPSQQFLEWLTDYWFTPSALR</sequence>
<dbReference type="eggNOG" id="COG3431">
    <property type="taxonomic scope" value="Bacteria"/>
</dbReference>
<dbReference type="SMART" id="SM01034">
    <property type="entry name" value="BLUF"/>
    <property type="match status" value="1"/>
</dbReference>
<feature type="domain" description="BLUF" evidence="1">
    <location>
        <begin position="24"/>
        <end position="115"/>
    </location>
</feature>
<dbReference type="RefSeq" id="WP_021754079.1">
    <property type="nucleotide sequence ID" value="NC_022438.1"/>
</dbReference>
<evidence type="ECO:0000259" key="1">
    <source>
        <dbReference type="PROSITE" id="PS50925"/>
    </source>
</evidence>
<evidence type="ECO:0000313" key="2">
    <source>
        <dbReference type="EMBL" id="AGW40637.1"/>
    </source>
</evidence>
<dbReference type="InterPro" id="IPR036046">
    <property type="entry name" value="Acylphosphatase-like_dom_sf"/>
</dbReference>
<accession>U3P6T3</accession>
<dbReference type="OrthoDB" id="196105at2"/>
<dbReference type="GO" id="GO:0071949">
    <property type="term" value="F:FAD binding"/>
    <property type="evidence" value="ECO:0007669"/>
    <property type="project" value="InterPro"/>
</dbReference>
<dbReference type="SUPFAM" id="SSF54975">
    <property type="entry name" value="Acylphosphatase/BLUF domain-like"/>
    <property type="match status" value="1"/>
</dbReference>
<dbReference type="InterPro" id="IPR007024">
    <property type="entry name" value="BLUF_domain"/>
</dbReference>
<dbReference type="GO" id="GO:0009882">
    <property type="term" value="F:blue light photoreceptor activity"/>
    <property type="evidence" value="ECO:0007669"/>
    <property type="project" value="InterPro"/>
</dbReference>
<evidence type="ECO:0000313" key="3">
    <source>
        <dbReference type="Proteomes" id="UP000016743"/>
    </source>
</evidence>
<dbReference type="EMBL" id="CP006734">
    <property type="protein sequence ID" value="AGW40637.1"/>
    <property type="molecule type" value="Genomic_DNA"/>
</dbReference>
<name>U3P6T3_LEIXC</name>
<dbReference type="HOGENOM" id="CLU_097099_2_2_11"/>
<dbReference type="Gene3D" id="3.30.70.100">
    <property type="match status" value="1"/>
</dbReference>
<dbReference type="Pfam" id="PF04940">
    <property type="entry name" value="BLUF"/>
    <property type="match status" value="1"/>
</dbReference>
<organism evidence="2 3">
    <name type="scientific">Leifsonia xyli subsp. cynodontis DSM 46306</name>
    <dbReference type="NCBI Taxonomy" id="1389489"/>
    <lineage>
        <taxon>Bacteria</taxon>
        <taxon>Bacillati</taxon>
        <taxon>Actinomycetota</taxon>
        <taxon>Actinomycetes</taxon>
        <taxon>Micrococcales</taxon>
        <taxon>Microbacteriaceae</taxon>
        <taxon>Leifsonia</taxon>
    </lineage>
</organism>
<gene>
    <name evidence="2" type="ORF">O159_04400</name>
</gene>
<reference evidence="2 3" key="1">
    <citation type="journal article" date="2013" name="Genome Announc.">
        <title>Complete Genome Sequence of Leifsonia xyli subsp. cynodontis Strain DSM46306, a Gram-Positive Bacterial Pathogen of Grasses.</title>
        <authorList>
            <person name="Monteiro-Vitorello C.B."/>
            <person name="Zerillo M.M."/>
            <person name="Van Sluys M.A."/>
            <person name="Camargo L.E."/>
            <person name="Kitajima J.P."/>
        </authorList>
    </citation>
    <scope>NUCLEOTIDE SEQUENCE [LARGE SCALE GENOMIC DNA]</scope>
    <source>
        <strain evidence="2 3">DSM 46306</strain>
    </source>
</reference>
<keyword evidence="3" id="KW-1185">Reference proteome</keyword>
<dbReference type="AlphaFoldDB" id="U3P6T3"/>
<protein>
    <recommendedName>
        <fullName evidence="1">BLUF domain-containing protein</fullName>
    </recommendedName>
</protein>
<dbReference type="KEGG" id="lxy:O159_04400"/>
<dbReference type="PATRIC" id="fig|1389489.3.peg.420"/>
<dbReference type="PROSITE" id="PS50925">
    <property type="entry name" value="BLUF"/>
    <property type="match status" value="1"/>
</dbReference>